<dbReference type="InterPro" id="IPR011051">
    <property type="entry name" value="RmlC_Cupin_sf"/>
</dbReference>
<protein>
    <recommendedName>
        <fullName evidence="3">Ureidoglycolate hydrolase</fullName>
    </recommendedName>
</protein>
<gene>
    <name evidence="1" type="ORF">LNN31_08005</name>
</gene>
<reference evidence="1" key="1">
    <citation type="submission" date="2021-11" db="EMBL/GenBank/DDBJ databases">
        <title>Isoprene-degrading acetogen.</title>
        <authorList>
            <person name="Yang Y."/>
            <person name="Jin H."/>
            <person name="Yan J."/>
        </authorList>
    </citation>
    <scope>NUCLEOTIDE SEQUENCE</scope>
    <source>
        <strain evidence="1">Berkeley</strain>
    </source>
</reference>
<evidence type="ECO:0008006" key="3">
    <source>
        <dbReference type="Google" id="ProtNLM"/>
    </source>
</evidence>
<dbReference type="SUPFAM" id="SSF51182">
    <property type="entry name" value="RmlC-like cupins"/>
    <property type="match status" value="1"/>
</dbReference>
<dbReference type="Proteomes" id="UP001163550">
    <property type="component" value="Chromosome"/>
</dbReference>
<organism evidence="1 2">
    <name type="scientific">Acetobacterium wieringae</name>
    <dbReference type="NCBI Taxonomy" id="52694"/>
    <lineage>
        <taxon>Bacteria</taxon>
        <taxon>Bacillati</taxon>
        <taxon>Bacillota</taxon>
        <taxon>Clostridia</taxon>
        <taxon>Eubacteriales</taxon>
        <taxon>Eubacteriaceae</taxon>
        <taxon>Acetobacterium</taxon>
    </lineage>
</organism>
<dbReference type="RefSeq" id="WP_228882112.1">
    <property type="nucleotide sequence ID" value="NZ_CABIIK010000043.1"/>
</dbReference>
<evidence type="ECO:0000313" key="2">
    <source>
        <dbReference type="Proteomes" id="UP001163550"/>
    </source>
</evidence>
<evidence type="ECO:0000313" key="1">
    <source>
        <dbReference type="EMBL" id="UYO64351.1"/>
    </source>
</evidence>
<name>A0ABY6HL86_9FIRM</name>
<keyword evidence="2" id="KW-1185">Reference proteome</keyword>
<proteinExistence type="predicted"/>
<accession>A0ABY6HL86</accession>
<sequence length="164" mass="18750">MSKLLEHLKEKHVFQDLTIPAGALHGIHAPGNYYPNLNKDQGFIATVLPITEPFFMEQEPVWHDFDQMCYFAGGDATQMDQLGGVVEFHLGDENGNLEKFIITKPTMVYIKAGMVHCPLNFVEVLDPKKPILFQDLTFAGVYRRFRPGSNQPLNEKFEPIEKIW</sequence>
<dbReference type="EMBL" id="CP087994">
    <property type="protein sequence ID" value="UYO64351.1"/>
    <property type="molecule type" value="Genomic_DNA"/>
</dbReference>